<dbReference type="Proteomes" id="UP000789572">
    <property type="component" value="Unassembled WGS sequence"/>
</dbReference>
<evidence type="ECO:0000256" key="4">
    <source>
        <dbReference type="RuleBase" id="RU000461"/>
    </source>
</evidence>
<dbReference type="OrthoDB" id="1470350at2759"/>
<dbReference type="GO" id="GO:0020037">
    <property type="term" value="F:heme binding"/>
    <property type="evidence" value="ECO:0007669"/>
    <property type="project" value="InterPro"/>
</dbReference>
<dbReference type="EMBL" id="CAJVPJ010000788">
    <property type="protein sequence ID" value="CAG8556539.1"/>
    <property type="molecule type" value="Genomic_DNA"/>
</dbReference>
<comment type="similarity">
    <text evidence="4">Belongs to the cytochrome P450 family.</text>
</comment>
<dbReference type="Gene3D" id="1.10.630.10">
    <property type="entry name" value="Cytochrome P450"/>
    <property type="match status" value="1"/>
</dbReference>
<evidence type="ECO:0000313" key="6">
    <source>
        <dbReference type="EMBL" id="CAG8556539.1"/>
    </source>
</evidence>
<evidence type="ECO:0000256" key="1">
    <source>
        <dbReference type="ARBA" id="ARBA00022723"/>
    </source>
</evidence>
<sequence length="536" mass="61789">MLTTLIISFSFWDALNILWSVALIYTIKFYLTYFTRENPLPGPLPLPVVGNLLQLATAGDTSRWALQCQAKYGDMWEVYVGSIKYIWVARADLTDKIMDASKTSNYFIRTPPNSGIAMLGISSSGLAFNEDKDKWFFNRKIVVQAISSTKFIKQITEWIQHEFIEMEGYIMELGFDEKAFNCASWVQRLVTDTIFVASMNKYACTLASLYNSHNPPKRAPYTRKTVEESDNFVHAMRTYFSSLDYFLFMPEFVRTKIPFGRRQTKMYMDNLHWLREVLTQIIKEKREEVKNEQSELRPDLLTLMVTANTPRDVTQNIKTTVEEPLTTEEIGNCFIDLLVAGIDTTANLICYILYYVIKNPEVKKRLQHELDTIYGADPTRPITYEDLNKLVYIEAVIKETSRILPATALNIRTAERDDTIGGYPIKGGQQIILSFAGIQNHPKHWPNPEQFNPDRFLEPNVSKIERHSLPMFGGGLRMCPGKHMAMTEMKVVIAMVFRKYDPELATADTEMKFKRAMVNHCAELMLKFKPRTKTVH</sequence>
<dbReference type="PANTHER" id="PTHR24301:SF2">
    <property type="entry name" value="THROMBOXANE-A SYNTHASE"/>
    <property type="match status" value="1"/>
</dbReference>
<comment type="cofactor">
    <cofactor evidence="3">
        <name>heme</name>
        <dbReference type="ChEBI" id="CHEBI:30413"/>
    </cofactor>
</comment>
<keyword evidence="3 4" id="KW-0349">Heme</keyword>
<dbReference type="InterPro" id="IPR036396">
    <property type="entry name" value="Cyt_P450_sf"/>
</dbReference>
<dbReference type="PRINTS" id="PR00385">
    <property type="entry name" value="P450"/>
</dbReference>
<dbReference type="GO" id="GO:0005506">
    <property type="term" value="F:iron ion binding"/>
    <property type="evidence" value="ECO:0007669"/>
    <property type="project" value="InterPro"/>
</dbReference>
<feature type="binding site" description="axial binding residue" evidence="3">
    <location>
        <position position="479"/>
    </location>
    <ligand>
        <name>heme</name>
        <dbReference type="ChEBI" id="CHEBI:30413"/>
    </ligand>
    <ligandPart>
        <name>Fe</name>
        <dbReference type="ChEBI" id="CHEBI:18248"/>
    </ligandPart>
</feature>
<keyword evidence="5" id="KW-0472">Membrane</keyword>
<evidence type="ECO:0000256" key="5">
    <source>
        <dbReference type="SAM" id="Phobius"/>
    </source>
</evidence>
<keyword evidence="4" id="KW-0503">Monooxygenase</keyword>
<dbReference type="GO" id="GO:0004497">
    <property type="term" value="F:monooxygenase activity"/>
    <property type="evidence" value="ECO:0007669"/>
    <property type="project" value="UniProtKB-KW"/>
</dbReference>
<accession>A0A9N9FTJ5</accession>
<evidence type="ECO:0000313" key="7">
    <source>
        <dbReference type="Proteomes" id="UP000789572"/>
    </source>
</evidence>
<dbReference type="AlphaFoldDB" id="A0A9N9FTJ5"/>
<keyword evidence="7" id="KW-1185">Reference proteome</keyword>
<keyword evidence="1 3" id="KW-0479">Metal-binding</keyword>
<dbReference type="InterPro" id="IPR001128">
    <property type="entry name" value="Cyt_P450"/>
</dbReference>
<gene>
    <name evidence="6" type="ORF">POCULU_LOCUS5293</name>
</gene>
<keyword evidence="4" id="KW-0560">Oxidoreductase</keyword>
<evidence type="ECO:0000256" key="3">
    <source>
        <dbReference type="PIRSR" id="PIRSR602401-1"/>
    </source>
</evidence>
<dbReference type="Pfam" id="PF00067">
    <property type="entry name" value="p450"/>
    <property type="match status" value="1"/>
</dbReference>
<feature type="transmembrane region" description="Helical" evidence="5">
    <location>
        <begin position="6"/>
        <end position="27"/>
    </location>
</feature>
<dbReference type="PROSITE" id="PS00086">
    <property type="entry name" value="CYTOCHROME_P450"/>
    <property type="match status" value="1"/>
</dbReference>
<dbReference type="InterPro" id="IPR017972">
    <property type="entry name" value="Cyt_P450_CS"/>
</dbReference>
<keyword evidence="2 3" id="KW-0408">Iron</keyword>
<dbReference type="PANTHER" id="PTHR24301">
    <property type="entry name" value="THROMBOXANE-A SYNTHASE"/>
    <property type="match status" value="1"/>
</dbReference>
<proteinExistence type="inferred from homology"/>
<protein>
    <submittedName>
        <fullName evidence="6">6516_t:CDS:1</fullName>
    </submittedName>
</protein>
<organism evidence="6 7">
    <name type="scientific">Paraglomus occultum</name>
    <dbReference type="NCBI Taxonomy" id="144539"/>
    <lineage>
        <taxon>Eukaryota</taxon>
        <taxon>Fungi</taxon>
        <taxon>Fungi incertae sedis</taxon>
        <taxon>Mucoromycota</taxon>
        <taxon>Glomeromycotina</taxon>
        <taxon>Glomeromycetes</taxon>
        <taxon>Paraglomerales</taxon>
        <taxon>Paraglomeraceae</taxon>
        <taxon>Paraglomus</taxon>
    </lineage>
</organism>
<evidence type="ECO:0000256" key="2">
    <source>
        <dbReference type="ARBA" id="ARBA00023004"/>
    </source>
</evidence>
<comment type="caution">
    <text evidence="6">The sequence shown here is derived from an EMBL/GenBank/DDBJ whole genome shotgun (WGS) entry which is preliminary data.</text>
</comment>
<keyword evidence="5" id="KW-0812">Transmembrane</keyword>
<reference evidence="6" key="1">
    <citation type="submission" date="2021-06" db="EMBL/GenBank/DDBJ databases">
        <authorList>
            <person name="Kallberg Y."/>
            <person name="Tangrot J."/>
            <person name="Rosling A."/>
        </authorList>
    </citation>
    <scope>NUCLEOTIDE SEQUENCE</scope>
    <source>
        <strain evidence="6">IA702</strain>
    </source>
</reference>
<dbReference type="SUPFAM" id="SSF48264">
    <property type="entry name" value="Cytochrome P450"/>
    <property type="match status" value="1"/>
</dbReference>
<name>A0A9N9FTJ5_9GLOM</name>
<dbReference type="GO" id="GO:0016705">
    <property type="term" value="F:oxidoreductase activity, acting on paired donors, with incorporation or reduction of molecular oxygen"/>
    <property type="evidence" value="ECO:0007669"/>
    <property type="project" value="InterPro"/>
</dbReference>
<dbReference type="InterPro" id="IPR002401">
    <property type="entry name" value="Cyt_P450_E_grp-I"/>
</dbReference>
<dbReference type="PRINTS" id="PR00463">
    <property type="entry name" value="EP450I"/>
</dbReference>
<keyword evidence="5" id="KW-1133">Transmembrane helix</keyword>